<reference evidence="2 3" key="1">
    <citation type="submission" date="2016-07" db="EMBL/GenBank/DDBJ databases">
        <title>Genomic analysis of zinc-resistant bacterium Mucilaginibacter pedocola TBZ30.</title>
        <authorList>
            <person name="Huang J."/>
            <person name="Tang J."/>
        </authorList>
    </citation>
    <scope>NUCLEOTIDE SEQUENCE [LARGE SCALE GENOMIC DNA]</scope>
    <source>
        <strain evidence="2 3">TBZ30</strain>
    </source>
</reference>
<gene>
    <name evidence="2" type="ORF">BC343_08235</name>
</gene>
<evidence type="ECO:0000313" key="3">
    <source>
        <dbReference type="Proteomes" id="UP000189739"/>
    </source>
</evidence>
<comment type="caution">
    <text evidence="2">The sequence shown here is derived from an EMBL/GenBank/DDBJ whole genome shotgun (WGS) entry which is preliminary data.</text>
</comment>
<evidence type="ECO:0000313" key="2">
    <source>
        <dbReference type="EMBL" id="OOQ58644.1"/>
    </source>
</evidence>
<dbReference type="AlphaFoldDB" id="A0A1S9PCC9"/>
<evidence type="ECO:0000256" key="1">
    <source>
        <dbReference type="SAM" id="SignalP"/>
    </source>
</evidence>
<keyword evidence="1" id="KW-0732">Signal</keyword>
<dbReference type="OrthoDB" id="838474at2"/>
<proteinExistence type="predicted"/>
<dbReference type="Proteomes" id="UP000189739">
    <property type="component" value="Unassembled WGS sequence"/>
</dbReference>
<protein>
    <submittedName>
        <fullName evidence="2">Uncharacterized protein</fullName>
    </submittedName>
</protein>
<name>A0A1S9PCC9_9SPHI</name>
<accession>A0A1S9PCC9</accession>
<sequence length="132" mass="14946">MIRYTLLLFFGLASPCHAQQAFKLSTFTEVPDDMYGCGDALYLNKKDKKAGRMLYANNFEDAMLKINGKLLRFKTKQVAGKLEMVSGKYRLNVKASERKQEDDEYYTFTAVLTVYEGAKIVFKQNVIGDGGC</sequence>
<keyword evidence="3" id="KW-1185">Reference proteome</keyword>
<dbReference type="RefSeq" id="WP_143822263.1">
    <property type="nucleotide sequence ID" value="NZ_MBTF01000023.1"/>
</dbReference>
<dbReference type="EMBL" id="MBTF01000023">
    <property type="protein sequence ID" value="OOQ58644.1"/>
    <property type="molecule type" value="Genomic_DNA"/>
</dbReference>
<feature type="chain" id="PRO_5012187991" evidence="1">
    <location>
        <begin position="19"/>
        <end position="132"/>
    </location>
</feature>
<organism evidence="2 3">
    <name type="scientific">Mucilaginibacter pedocola</name>
    <dbReference type="NCBI Taxonomy" id="1792845"/>
    <lineage>
        <taxon>Bacteria</taxon>
        <taxon>Pseudomonadati</taxon>
        <taxon>Bacteroidota</taxon>
        <taxon>Sphingobacteriia</taxon>
        <taxon>Sphingobacteriales</taxon>
        <taxon>Sphingobacteriaceae</taxon>
        <taxon>Mucilaginibacter</taxon>
    </lineage>
</organism>
<feature type="signal peptide" evidence="1">
    <location>
        <begin position="1"/>
        <end position="18"/>
    </location>
</feature>